<accession>A0A1H4CQM4</accession>
<dbReference type="PANTHER" id="PTHR47623:SF1">
    <property type="entry name" value="OS09G0287300 PROTEIN"/>
    <property type="match status" value="1"/>
</dbReference>
<protein>
    <submittedName>
        <fullName evidence="1">Phosphohistidine phosphatase</fullName>
    </submittedName>
</protein>
<dbReference type="CDD" id="cd07067">
    <property type="entry name" value="HP_PGM_like"/>
    <property type="match status" value="1"/>
</dbReference>
<evidence type="ECO:0000313" key="2">
    <source>
        <dbReference type="Proteomes" id="UP000198846"/>
    </source>
</evidence>
<dbReference type="Proteomes" id="UP000198846">
    <property type="component" value="Unassembled WGS sequence"/>
</dbReference>
<name>A0A1H4CQM4_BIZPA</name>
<proteinExistence type="predicted"/>
<sequence>MTTNKKKVLILIRHAKSSWDYDVSDMKRPLKQRGVSDAALVSNYLKGYVLTPNVIICSPSKRTQETAKIFIDNWGFNKVEFKLINDVYDFSGSDALKVIQSCDDNIQCLMVFGHNNALTTIANNLGNEYIDNLTTSGYVELHFETSSWANLSLGETKKIVFPKHLK</sequence>
<dbReference type="STRING" id="283786.SAMN04487990_1213"/>
<dbReference type="PANTHER" id="PTHR47623">
    <property type="entry name" value="OS09G0287300 PROTEIN"/>
    <property type="match status" value="1"/>
</dbReference>
<dbReference type="Pfam" id="PF00300">
    <property type="entry name" value="His_Phos_1"/>
    <property type="match status" value="1"/>
</dbReference>
<dbReference type="SUPFAM" id="SSF53254">
    <property type="entry name" value="Phosphoglycerate mutase-like"/>
    <property type="match status" value="1"/>
</dbReference>
<dbReference type="EMBL" id="FNQK01000021">
    <property type="protein sequence ID" value="SEA62402.1"/>
    <property type="molecule type" value="Genomic_DNA"/>
</dbReference>
<dbReference type="AlphaFoldDB" id="A0A1H4CQM4"/>
<keyword evidence="2" id="KW-1185">Reference proteome</keyword>
<dbReference type="Gene3D" id="3.40.50.1240">
    <property type="entry name" value="Phosphoglycerate mutase-like"/>
    <property type="match status" value="1"/>
</dbReference>
<dbReference type="InterPro" id="IPR013078">
    <property type="entry name" value="His_Pase_superF_clade-1"/>
</dbReference>
<dbReference type="InterPro" id="IPR029033">
    <property type="entry name" value="His_PPase_superfam"/>
</dbReference>
<evidence type="ECO:0000313" key="1">
    <source>
        <dbReference type="EMBL" id="SEA62402.1"/>
    </source>
</evidence>
<dbReference type="OrthoDB" id="9810154at2"/>
<organism evidence="1 2">
    <name type="scientific">Bizionia paragorgiae</name>
    <dbReference type="NCBI Taxonomy" id="283786"/>
    <lineage>
        <taxon>Bacteria</taxon>
        <taxon>Pseudomonadati</taxon>
        <taxon>Bacteroidota</taxon>
        <taxon>Flavobacteriia</taxon>
        <taxon>Flavobacteriales</taxon>
        <taxon>Flavobacteriaceae</taxon>
        <taxon>Bizionia</taxon>
    </lineage>
</organism>
<dbReference type="RefSeq" id="WP_092136222.1">
    <property type="nucleotide sequence ID" value="NZ_FNQK01000021.1"/>
</dbReference>
<dbReference type="SMART" id="SM00855">
    <property type="entry name" value="PGAM"/>
    <property type="match status" value="1"/>
</dbReference>
<gene>
    <name evidence="1" type="ORF">SAMN04487990_1213</name>
</gene>
<reference evidence="1 2" key="1">
    <citation type="submission" date="2016-10" db="EMBL/GenBank/DDBJ databases">
        <authorList>
            <person name="de Groot N.N."/>
        </authorList>
    </citation>
    <scope>NUCLEOTIDE SEQUENCE [LARGE SCALE GENOMIC DNA]</scope>
    <source>
        <strain evidence="1 2">DSM 23842</strain>
    </source>
</reference>